<dbReference type="PROSITE" id="PS00130">
    <property type="entry name" value="U_DNA_GLYCOSYLASE"/>
    <property type="match status" value="1"/>
</dbReference>
<evidence type="ECO:0000256" key="6">
    <source>
        <dbReference type="ARBA" id="ARBA00023242"/>
    </source>
</evidence>
<proteinExistence type="inferred from homology"/>
<evidence type="ECO:0000256" key="7">
    <source>
        <dbReference type="HAMAP-Rule" id="MF_03166"/>
    </source>
</evidence>
<evidence type="ECO:0000313" key="11">
    <source>
        <dbReference type="EMBL" id="RJE20476.1"/>
    </source>
</evidence>
<organism evidence="11 12">
    <name type="scientific">Aspergillus sclerotialis</name>
    <dbReference type="NCBI Taxonomy" id="2070753"/>
    <lineage>
        <taxon>Eukaryota</taxon>
        <taxon>Fungi</taxon>
        <taxon>Dikarya</taxon>
        <taxon>Ascomycota</taxon>
        <taxon>Pezizomycotina</taxon>
        <taxon>Eurotiomycetes</taxon>
        <taxon>Eurotiomycetidae</taxon>
        <taxon>Eurotiales</taxon>
        <taxon>Aspergillaceae</taxon>
        <taxon>Aspergillus</taxon>
        <taxon>Aspergillus subgen. Polypaecilum</taxon>
    </lineage>
</organism>
<sequence>MASPAGLKRNANHLSSSAIDNKKPKSNSSITSFFGAPKTKPADSKLSTPSSSFNKQKWVESLTAEQKELLQLEINTLDESWLAQLKEEVLTPEFLALKRFLKKEKESGAKVFPPESDIYSWCSTTDLRWVLASLLTRYRSRHTPLHKVKAVIIGQDPYHNHNQAHGLAFSVRPPTTSPPSLVNIYTGIKNDYPSFESPPNKGGLLTPWAERGVLMLNTCLTVRAHQANSHSGKGWERFTQKAIDTVARVRTRGVVFLAWGAPAGKRVAGINRQKHCVLQSAHPSPLSAHRGFFTNGHFKKCNEWLAERYGPDEVIDWNLTPTASTITPPASHASHTQVDAAKTHVEKAPEGQPLKEDSKTIKTSKAVEEFEDDLDAFEALVETTTAS</sequence>
<dbReference type="InterPro" id="IPR036895">
    <property type="entry name" value="Uracil-DNA_glycosylase-like_sf"/>
</dbReference>
<dbReference type="InterPro" id="IPR005122">
    <property type="entry name" value="Uracil-DNA_glycosylase-like"/>
</dbReference>
<comment type="subcellular location">
    <subcellularLocation>
        <location evidence="7">Mitochondrion</location>
    </subcellularLocation>
    <subcellularLocation>
        <location evidence="7">Nucleus</location>
    </subcellularLocation>
</comment>
<dbReference type="HAMAP" id="MF_00148">
    <property type="entry name" value="UDG"/>
    <property type="match status" value="1"/>
</dbReference>
<dbReference type="NCBIfam" id="NF003589">
    <property type="entry name" value="PRK05254.1-2"/>
    <property type="match status" value="1"/>
</dbReference>
<feature type="domain" description="Uracil-DNA glycosylase-like" evidence="10">
    <location>
        <begin position="141"/>
        <end position="305"/>
    </location>
</feature>
<evidence type="ECO:0000256" key="4">
    <source>
        <dbReference type="ARBA" id="ARBA00023128"/>
    </source>
</evidence>
<comment type="caution">
    <text evidence="11">The sequence shown here is derived from an EMBL/GenBank/DDBJ whole genome shotgun (WGS) entry which is preliminary data.</text>
</comment>
<keyword evidence="3 7" id="KW-0378">Hydrolase</keyword>
<comment type="similarity">
    <text evidence="1 7">Belongs to the uracil-DNA glycosylase (UDG) superfamily. UNG family.</text>
</comment>
<evidence type="ECO:0000256" key="5">
    <source>
        <dbReference type="ARBA" id="ARBA00023204"/>
    </source>
</evidence>
<evidence type="ECO:0000256" key="9">
    <source>
        <dbReference type="SAM" id="MobiDB-lite"/>
    </source>
</evidence>
<evidence type="ECO:0000256" key="1">
    <source>
        <dbReference type="ARBA" id="ARBA00008184"/>
    </source>
</evidence>
<dbReference type="GO" id="GO:0005634">
    <property type="term" value="C:nucleus"/>
    <property type="evidence" value="ECO:0007669"/>
    <property type="project" value="UniProtKB-SubCell"/>
</dbReference>
<evidence type="ECO:0000313" key="12">
    <source>
        <dbReference type="Proteomes" id="UP000266188"/>
    </source>
</evidence>
<feature type="region of interest" description="Disordered" evidence="9">
    <location>
        <begin position="1"/>
        <end position="51"/>
    </location>
</feature>
<dbReference type="PANTHER" id="PTHR11264">
    <property type="entry name" value="URACIL-DNA GLYCOSYLASE"/>
    <property type="match status" value="1"/>
</dbReference>
<feature type="compositionally biased region" description="Low complexity" evidence="9">
    <location>
        <begin position="325"/>
        <end position="334"/>
    </location>
</feature>
<dbReference type="Gene3D" id="3.40.470.10">
    <property type="entry name" value="Uracil-DNA glycosylase-like domain"/>
    <property type="match status" value="1"/>
</dbReference>
<dbReference type="NCBIfam" id="NF003588">
    <property type="entry name" value="PRK05254.1-1"/>
    <property type="match status" value="1"/>
</dbReference>
<comment type="catalytic activity">
    <reaction evidence="7">
        <text>Hydrolyzes single-stranded DNA or mismatched double-stranded DNA and polynucleotides, releasing free uracil.</text>
        <dbReference type="EC" id="3.2.2.27"/>
    </reaction>
</comment>
<evidence type="ECO:0000256" key="8">
    <source>
        <dbReference type="PROSITE-ProRule" id="PRU10072"/>
    </source>
</evidence>
<dbReference type="PANTHER" id="PTHR11264:SF0">
    <property type="entry name" value="URACIL-DNA GLYCOSYLASE"/>
    <property type="match status" value="1"/>
</dbReference>
<evidence type="ECO:0000259" key="10">
    <source>
        <dbReference type="SMART" id="SM00986"/>
    </source>
</evidence>
<dbReference type="SMART" id="SM00986">
    <property type="entry name" value="UDG"/>
    <property type="match status" value="1"/>
</dbReference>
<dbReference type="GO" id="GO:0097510">
    <property type="term" value="P:base-excision repair, AP site formation via deaminated base removal"/>
    <property type="evidence" value="ECO:0007669"/>
    <property type="project" value="TreeGrafter"/>
</dbReference>
<feature type="compositionally biased region" description="Basic and acidic residues" evidence="9">
    <location>
        <begin position="341"/>
        <end position="362"/>
    </location>
</feature>
<dbReference type="InterPro" id="IPR002043">
    <property type="entry name" value="UDG_fam1"/>
</dbReference>
<dbReference type="OrthoDB" id="10031947at2759"/>
<protein>
    <recommendedName>
        <fullName evidence="7">Uracil-DNA glycosylase</fullName>
        <shortName evidence="7">UDG</shortName>
        <ecNumber evidence="7">3.2.2.27</ecNumber>
    </recommendedName>
</protein>
<dbReference type="SMART" id="SM00987">
    <property type="entry name" value="UreE_C"/>
    <property type="match status" value="1"/>
</dbReference>
<comment type="function">
    <text evidence="7">Excises uracil residues from the DNA which can arise as a result of misincorporation of dUMP residues by DNA polymerase or due to deamination of cytosine.</text>
</comment>
<dbReference type="EMBL" id="MVGC01000304">
    <property type="protein sequence ID" value="RJE20476.1"/>
    <property type="molecule type" value="Genomic_DNA"/>
</dbReference>
<dbReference type="NCBIfam" id="NF003592">
    <property type="entry name" value="PRK05254.1-5"/>
    <property type="match status" value="1"/>
</dbReference>
<keyword evidence="5 7" id="KW-0234">DNA repair</keyword>
<evidence type="ECO:0000256" key="3">
    <source>
        <dbReference type="ARBA" id="ARBA00022801"/>
    </source>
</evidence>
<dbReference type="GO" id="GO:0005739">
    <property type="term" value="C:mitochondrion"/>
    <property type="evidence" value="ECO:0007669"/>
    <property type="project" value="UniProtKB-SubCell"/>
</dbReference>
<accession>A0A3A2ZC14</accession>
<dbReference type="GO" id="GO:0004844">
    <property type="term" value="F:uracil DNA N-glycosylase activity"/>
    <property type="evidence" value="ECO:0007669"/>
    <property type="project" value="UniProtKB-UniRule"/>
</dbReference>
<dbReference type="InterPro" id="IPR018085">
    <property type="entry name" value="Ura-DNA_Glyclase_AS"/>
</dbReference>
<keyword evidence="6 7" id="KW-0539">Nucleus</keyword>
<dbReference type="CDD" id="cd10027">
    <property type="entry name" value="UDG-F1-like"/>
    <property type="match status" value="1"/>
</dbReference>
<dbReference type="SUPFAM" id="SSF52141">
    <property type="entry name" value="Uracil-DNA glycosylase-like"/>
    <property type="match status" value="1"/>
</dbReference>
<name>A0A3A2ZC14_9EURO</name>
<dbReference type="AlphaFoldDB" id="A0A3A2ZC14"/>
<keyword evidence="2 7" id="KW-0227">DNA damage</keyword>
<dbReference type="Proteomes" id="UP000266188">
    <property type="component" value="Unassembled WGS sequence"/>
</dbReference>
<dbReference type="Pfam" id="PF03167">
    <property type="entry name" value="UDG"/>
    <property type="match status" value="1"/>
</dbReference>
<dbReference type="EC" id="3.2.2.27" evidence="7"/>
<evidence type="ECO:0000256" key="2">
    <source>
        <dbReference type="ARBA" id="ARBA00022763"/>
    </source>
</evidence>
<feature type="region of interest" description="Disordered" evidence="9">
    <location>
        <begin position="325"/>
        <end position="362"/>
    </location>
</feature>
<reference evidence="12" key="1">
    <citation type="submission" date="2017-02" db="EMBL/GenBank/DDBJ databases">
        <authorList>
            <person name="Tafer H."/>
            <person name="Lopandic K."/>
        </authorList>
    </citation>
    <scope>NUCLEOTIDE SEQUENCE [LARGE SCALE GENOMIC DNA]</scope>
    <source>
        <strain evidence="12">CBS 366.77</strain>
    </source>
</reference>
<dbReference type="NCBIfam" id="TIGR00628">
    <property type="entry name" value="ung"/>
    <property type="match status" value="1"/>
</dbReference>
<dbReference type="FunFam" id="3.40.470.10:FF:000007">
    <property type="entry name" value="Uracil-DNA glycosylase"/>
    <property type="match status" value="1"/>
</dbReference>
<feature type="active site" description="Proton acceptor" evidence="7 8">
    <location>
        <position position="156"/>
    </location>
</feature>
<keyword evidence="4 7" id="KW-0496">Mitochondrion</keyword>
<dbReference type="STRING" id="2070753.A0A3A2ZC14"/>
<gene>
    <name evidence="7" type="primary">UNG1</name>
    <name evidence="11" type="ORF">PHISCL_07189</name>
</gene>
<keyword evidence="12" id="KW-1185">Reference proteome</keyword>